<dbReference type="CDD" id="cd03352">
    <property type="entry name" value="LbH_LpxD"/>
    <property type="match status" value="1"/>
</dbReference>
<sequence length="348" mass="36980">MSLLLEDLVKIVDGELEGDPTLEIIGVGGVNDVENRELTFAQNPNYLDKALASPASAIIVTHECETVPNKALIKVDNPRLAFAKIAQNFTPELFKIDQIHPTAVVADDVELGDDISIGPNVTIESGSKIGDGARIAAGVYIGSQVSIGDNTLLHPNVVINAETKIGSEVIIQAGTVVGSDGYGYESTDTEHYKVPQLGDVIIEDKVELGANVTIDRAATGSTIIGEGTKVDNLVHIAHNVKLGRNCLVIAQVGIAGSAQLGDWVTLAGKAGVIGHLTVGDNVTVAAQSIVTKDVPSDSFYSGYPARDHKSEMRVKAARRKLPNLIKELNKLKREVKELENKIDSSPNE</sequence>
<dbReference type="PROSITE" id="PS00101">
    <property type="entry name" value="HEXAPEP_TRANSFERASES"/>
    <property type="match status" value="2"/>
</dbReference>
<dbReference type="InterPro" id="IPR007691">
    <property type="entry name" value="LpxD"/>
</dbReference>
<reference evidence="11" key="1">
    <citation type="submission" date="2017-02" db="EMBL/GenBank/DDBJ databases">
        <authorList>
            <person name="Varghese N."/>
            <person name="Submissions S."/>
        </authorList>
    </citation>
    <scope>NUCLEOTIDE SEQUENCE [LARGE SCALE GENOMIC DNA]</scope>
    <source>
        <strain evidence="11">ATCC BAA-73</strain>
    </source>
</reference>
<dbReference type="RefSeq" id="WP_078809443.1">
    <property type="nucleotide sequence ID" value="NZ_FUWM01000007.1"/>
</dbReference>
<dbReference type="PANTHER" id="PTHR43378:SF2">
    <property type="entry name" value="UDP-3-O-ACYLGLUCOSAMINE N-ACYLTRANSFERASE 1, MITOCHONDRIAL-RELATED"/>
    <property type="match status" value="1"/>
</dbReference>
<organism evidence="10 11">
    <name type="scientific">Selenihalanaerobacter shriftii</name>
    <dbReference type="NCBI Taxonomy" id="142842"/>
    <lineage>
        <taxon>Bacteria</taxon>
        <taxon>Bacillati</taxon>
        <taxon>Bacillota</taxon>
        <taxon>Clostridia</taxon>
        <taxon>Halanaerobiales</taxon>
        <taxon>Halobacteroidaceae</taxon>
        <taxon>Selenihalanaerobacter</taxon>
    </lineage>
</organism>
<comment type="pathway">
    <text evidence="7">Bacterial outer membrane biogenesis; LPS lipid A biosynthesis.</text>
</comment>
<dbReference type="GO" id="GO:0009245">
    <property type="term" value="P:lipid A biosynthetic process"/>
    <property type="evidence" value="ECO:0007669"/>
    <property type="project" value="UniProtKB-UniRule"/>
</dbReference>
<comment type="function">
    <text evidence="7">Catalyzes the N-acylation of UDP-3-O-acylglucosamine using 3-hydroxyacyl-ACP as the acyl donor. Is involved in the biosynthesis of lipid A, a phosphorylated glycolipid that anchors the lipopolysaccharide to the outer membrane of the cell.</text>
</comment>
<dbReference type="OrthoDB" id="9782926at2"/>
<dbReference type="UniPathway" id="UPA00973"/>
<evidence type="ECO:0000313" key="11">
    <source>
        <dbReference type="Proteomes" id="UP000190625"/>
    </source>
</evidence>
<dbReference type="Gene3D" id="2.160.10.10">
    <property type="entry name" value="Hexapeptide repeat proteins"/>
    <property type="match status" value="1"/>
</dbReference>
<comment type="catalytic activity">
    <reaction evidence="7">
        <text>a UDP-3-O-[(3R)-3-hydroxyacyl]-alpha-D-glucosamine + a (3R)-hydroxyacyl-[ACP] = a UDP-2-N,3-O-bis[(3R)-3-hydroxyacyl]-alpha-D-glucosamine + holo-[ACP] + H(+)</text>
        <dbReference type="Rhea" id="RHEA:53836"/>
        <dbReference type="Rhea" id="RHEA-COMP:9685"/>
        <dbReference type="Rhea" id="RHEA-COMP:9945"/>
        <dbReference type="ChEBI" id="CHEBI:15378"/>
        <dbReference type="ChEBI" id="CHEBI:64479"/>
        <dbReference type="ChEBI" id="CHEBI:78827"/>
        <dbReference type="ChEBI" id="CHEBI:137740"/>
        <dbReference type="ChEBI" id="CHEBI:137748"/>
        <dbReference type="EC" id="2.3.1.191"/>
    </reaction>
</comment>
<evidence type="ECO:0000256" key="4">
    <source>
        <dbReference type="ARBA" id="ARBA00022737"/>
    </source>
</evidence>
<keyword evidence="2 7" id="KW-0441">Lipid A biosynthesis</keyword>
<dbReference type="InterPro" id="IPR020573">
    <property type="entry name" value="UDP_GlcNAc_AcTrfase_non-rep"/>
</dbReference>
<evidence type="ECO:0000259" key="9">
    <source>
        <dbReference type="Pfam" id="PF04613"/>
    </source>
</evidence>
<keyword evidence="11" id="KW-1185">Reference proteome</keyword>
<dbReference type="GO" id="GO:0016410">
    <property type="term" value="F:N-acyltransferase activity"/>
    <property type="evidence" value="ECO:0007669"/>
    <property type="project" value="InterPro"/>
</dbReference>
<dbReference type="InterPro" id="IPR001451">
    <property type="entry name" value="Hexapep"/>
</dbReference>
<protein>
    <recommendedName>
        <fullName evidence="7">UDP-3-O-acylglucosamine N-acyltransferase</fullName>
        <ecNumber evidence="7">2.3.1.191</ecNumber>
    </recommendedName>
</protein>
<evidence type="ECO:0000256" key="3">
    <source>
        <dbReference type="ARBA" id="ARBA00022679"/>
    </source>
</evidence>
<feature type="coiled-coil region" evidence="8">
    <location>
        <begin position="314"/>
        <end position="348"/>
    </location>
</feature>
<evidence type="ECO:0000313" key="10">
    <source>
        <dbReference type="EMBL" id="SJZ47574.1"/>
    </source>
</evidence>
<evidence type="ECO:0000256" key="6">
    <source>
        <dbReference type="ARBA" id="ARBA00023315"/>
    </source>
</evidence>
<dbReference type="NCBIfam" id="NF002060">
    <property type="entry name" value="PRK00892.1"/>
    <property type="match status" value="1"/>
</dbReference>
<dbReference type="GO" id="GO:0016020">
    <property type="term" value="C:membrane"/>
    <property type="evidence" value="ECO:0007669"/>
    <property type="project" value="GOC"/>
</dbReference>
<dbReference type="InterPro" id="IPR011004">
    <property type="entry name" value="Trimer_LpxA-like_sf"/>
</dbReference>
<dbReference type="Pfam" id="PF14602">
    <property type="entry name" value="Hexapep_2"/>
    <property type="match status" value="1"/>
</dbReference>
<proteinExistence type="inferred from homology"/>
<feature type="active site" description="Proton acceptor" evidence="7">
    <location>
        <position position="238"/>
    </location>
</feature>
<dbReference type="Pfam" id="PF04613">
    <property type="entry name" value="LpxD"/>
    <property type="match status" value="1"/>
</dbReference>
<evidence type="ECO:0000256" key="1">
    <source>
        <dbReference type="ARBA" id="ARBA00022516"/>
    </source>
</evidence>
<accession>A0A1T4KYN2</accession>
<keyword evidence="6 7" id="KW-0012">Acyltransferase</keyword>
<keyword evidence="4 7" id="KW-0677">Repeat</keyword>
<comment type="similarity">
    <text evidence="7">Belongs to the transferase hexapeptide repeat family. LpxD subfamily.</text>
</comment>
<dbReference type="Pfam" id="PF00132">
    <property type="entry name" value="Hexapep"/>
    <property type="match status" value="2"/>
</dbReference>
<keyword evidence="8" id="KW-0175">Coiled coil</keyword>
<evidence type="ECO:0000256" key="5">
    <source>
        <dbReference type="ARBA" id="ARBA00023098"/>
    </source>
</evidence>
<dbReference type="AlphaFoldDB" id="A0A1T4KYN2"/>
<evidence type="ECO:0000256" key="7">
    <source>
        <dbReference type="HAMAP-Rule" id="MF_00523"/>
    </source>
</evidence>
<keyword evidence="1 7" id="KW-0444">Lipid biosynthesis</keyword>
<evidence type="ECO:0000256" key="8">
    <source>
        <dbReference type="SAM" id="Coils"/>
    </source>
</evidence>
<name>A0A1T4KYN2_9FIRM</name>
<keyword evidence="3 7" id="KW-0808">Transferase</keyword>
<dbReference type="HAMAP" id="MF_00523">
    <property type="entry name" value="LpxD"/>
    <property type="match status" value="1"/>
</dbReference>
<dbReference type="EC" id="2.3.1.191" evidence="7"/>
<dbReference type="GO" id="GO:0103118">
    <property type="term" value="F:UDP-3-O-[(3R)-3-hydroxyacyl]-glucosamine N-acyltransferase activity"/>
    <property type="evidence" value="ECO:0007669"/>
    <property type="project" value="UniProtKB-EC"/>
</dbReference>
<dbReference type="PANTHER" id="PTHR43378">
    <property type="entry name" value="UDP-3-O-ACYLGLUCOSAMINE N-ACYLTRANSFERASE"/>
    <property type="match status" value="1"/>
</dbReference>
<gene>
    <name evidence="7" type="primary">lpxD</name>
    <name evidence="10" type="ORF">SAMN02745118_00948</name>
</gene>
<dbReference type="NCBIfam" id="TIGR01853">
    <property type="entry name" value="lipid_A_lpxD"/>
    <property type="match status" value="1"/>
</dbReference>
<dbReference type="EMBL" id="FUWM01000007">
    <property type="protein sequence ID" value="SJZ47574.1"/>
    <property type="molecule type" value="Genomic_DNA"/>
</dbReference>
<comment type="subunit">
    <text evidence="7">Homotrimer.</text>
</comment>
<dbReference type="Gene3D" id="3.40.1390.10">
    <property type="entry name" value="MurE/MurF, N-terminal domain"/>
    <property type="match status" value="1"/>
</dbReference>
<dbReference type="Proteomes" id="UP000190625">
    <property type="component" value="Unassembled WGS sequence"/>
</dbReference>
<dbReference type="STRING" id="142842.SAMN02745118_00948"/>
<evidence type="ECO:0000256" key="2">
    <source>
        <dbReference type="ARBA" id="ARBA00022556"/>
    </source>
</evidence>
<dbReference type="InterPro" id="IPR018357">
    <property type="entry name" value="Hexapep_transf_CS"/>
</dbReference>
<keyword evidence="5 7" id="KW-0443">Lipid metabolism</keyword>
<dbReference type="SUPFAM" id="SSF51161">
    <property type="entry name" value="Trimeric LpxA-like enzymes"/>
    <property type="match status" value="1"/>
</dbReference>
<feature type="domain" description="UDP-3-O-[3-hydroxymyristoyl] glucosamine N-acyltransferase non-repeat region" evidence="9">
    <location>
        <begin position="22"/>
        <end position="87"/>
    </location>
</feature>